<evidence type="ECO:0000313" key="2">
    <source>
        <dbReference type="EMBL" id="BDV33537.1"/>
    </source>
</evidence>
<proteinExistence type="predicted"/>
<dbReference type="EMBL" id="AP027142">
    <property type="protein sequence ID" value="BDV33537.1"/>
    <property type="molecule type" value="Genomic_DNA"/>
</dbReference>
<evidence type="ECO:0000313" key="3">
    <source>
        <dbReference type="Proteomes" id="UP001317629"/>
    </source>
</evidence>
<name>A0ABN6VEF4_9HYPH</name>
<dbReference type="RefSeq" id="WP_281931920.1">
    <property type="nucleotide sequence ID" value="NZ_AP027142.1"/>
</dbReference>
<dbReference type="Gene3D" id="3.30.420.40">
    <property type="match status" value="1"/>
</dbReference>
<dbReference type="CDD" id="cd24054">
    <property type="entry name" value="ASKHA_NBD_AaPPX-GppA_MtPPX2-like"/>
    <property type="match status" value="1"/>
</dbReference>
<accession>A0ABN6VEF4</accession>
<gene>
    <name evidence="2" type="ORF">SS37A_10660</name>
</gene>
<dbReference type="Pfam" id="PF02541">
    <property type="entry name" value="Ppx-GppA"/>
    <property type="match status" value="1"/>
</dbReference>
<dbReference type="SUPFAM" id="SSF53067">
    <property type="entry name" value="Actin-like ATPase domain"/>
    <property type="match status" value="2"/>
</dbReference>
<dbReference type="InterPro" id="IPR043129">
    <property type="entry name" value="ATPase_NBD"/>
</dbReference>
<reference evidence="2 3" key="1">
    <citation type="journal article" date="2023" name="Int. J. Syst. Evol. Microbiol.">
        <title>Methylocystis iwaonis sp. nov., a type II methane-oxidizing bacterium from surface soil of a rice paddy field in Japan, and emended description of the genus Methylocystis (ex Whittenbury et al. 1970) Bowman et al. 1993.</title>
        <authorList>
            <person name="Kaise H."/>
            <person name="Sawadogo J.B."/>
            <person name="Alam M.S."/>
            <person name="Ueno C."/>
            <person name="Dianou D."/>
            <person name="Shinjo R."/>
            <person name="Asakawa S."/>
        </authorList>
    </citation>
    <scope>NUCLEOTIDE SEQUENCE [LARGE SCALE GENOMIC DNA]</scope>
    <source>
        <strain evidence="2 3">SS37A-Re</strain>
    </source>
</reference>
<protein>
    <submittedName>
        <fullName evidence="2">Exopolyphosphatase</fullName>
    </submittedName>
</protein>
<organism evidence="2 3">
    <name type="scientific">Methylocystis iwaonis</name>
    <dbReference type="NCBI Taxonomy" id="2885079"/>
    <lineage>
        <taxon>Bacteria</taxon>
        <taxon>Pseudomonadati</taxon>
        <taxon>Pseudomonadota</taxon>
        <taxon>Alphaproteobacteria</taxon>
        <taxon>Hyphomicrobiales</taxon>
        <taxon>Methylocystaceae</taxon>
        <taxon>Methylocystis</taxon>
    </lineage>
</organism>
<feature type="domain" description="Ppx/GppA phosphatase N-terminal" evidence="1">
    <location>
        <begin position="44"/>
        <end position="336"/>
    </location>
</feature>
<evidence type="ECO:0000259" key="1">
    <source>
        <dbReference type="Pfam" id="PF02541"/>
    </source>
</evidence>
<dbReference type="Gene3D" id="3.30.420.150">
    <property type="entry name" value="Exopolyphosphatase. Domain 2"/>
    <property type="match status" value="1"/>
</dbReference>
<dbReference type="PANTHER" id="PTHR30005:SF0">
    <property type="entry name" value="RETROGRADE REGULATION PROTEIN 2"/>
    <property type="match status" value="1"/>
</dbReference>
<keyword evidence="3" id="KW-1185">Reference proteome</keyword>
<dbReference type="PANTHER" id="PTHR30005">
    <property type="entry name" value="EXOPOLYPHOSPHATASE"/>
    <property type="match status" value="1"/>
</dbReference>
<sequence length="341" mass="37123">MTADPAGDDHAAHGNGHTYAALDLGTNNCRLLIARPERRARRRANEFLRIIDAFSRIVRLGEGLGRAGRISEAAIERTIVALEICRDKMEARGVTRARLVATQACRGAANGDEFVARVRERTGLELEVIDRETEARFAARGCGSLADPQAASVLLFDIGGGSTELVWLTRAPAGAEGRELHSWTSLELGVVTLAEHFGGRVVDAATFAAMKNYAVDALAHFVRETAEVRRCSRFHLLGTSGTVTTLAGVHLGLERYDRWRVDGLWMTDAEATRAIDRLRGMDFEARVANGCIGPQRADLVLAGCAIFEAIREMFPAARTRIADRGLREGMLLELMEADGAL</sequence>
<dbReference type="Proteomes" id="UP001317629">
    <property type="component" value="Chromosome"/>
</dbReference>
<dbReference type="InterPro" id="IPR003695">
    <property type="entry name" value="Ppx_GppA_N"/>
</dbReference>
<dbReference type="InterPro" id="IPR050273">
    <property type="entry name" value="GppA/Ppx_hydrolase"/>
</dbReference>